<keyword evidence="3" id="KW-1185">Reference proteome</keyword>
<protein>
    <submittedName>
        <fullName evidence="2">Uncharacterized protein</fullName>
    </submittedName>
</protein>
<dbReference type="AlphaFoldDB" id="A0A833RUG3"/>
<proteinExistence type="predicted"/>
<gene>
    <name evidence="2" type="ORF">FCM35_KLT09787</name>
</gene>
<evidence type="ECO:0000313" key="3">
    <source>
        <dbReference type="Proteomes" id="UP000623129"/>
    </source>
</evidence>
<sequence length="276" mass="32388">MEQEASKKAKREEEAGSVDEIMSDSFAEEEEEKEAKREEVSKKARREEEEELRSIFRALEYKLFSRAYVDSDRADKISSEEDARRLFTDEEWKMFSTKQWHMQPTPGKFDDYQRLAIYRDVDHQFYRLYADLHYPYAFDRKYLEFTQELNETIKWGTTLSGVRATAEQIWRKHILVPSLNGLGPFDTDMMLRDESNREEFVPALRAIITANGLESYPFNKGYVEDFLGDEEGYFNSLTTMNRCFKRRMEVSCCCTTAIVVLFNSNPIQFGAGEVST</sequence>
<feature type="compositionally biased region" description="Basic and acidic residues" evidence="1">
    <location>
        <begin position="1"/>
        <end position="14"/>
    </location>
</feature>
<evidence type="ECO:0000313" key="2">
    <source>
        <dbReference type="EMBL" id="KAF3340943.1"/>
    </source>
</evidence>
<dbReference type="Proteomes" id="UP000623129">
    <property type="component" value="Unassembled WGS sequence"/>
</dbReference>
<evidence type="ECO:0000256" key="1">
    <source>
        <dbReference type="SAM" id="MobiDB-lite"/>
    </source>
</evidence>
<accession>A0A833RUG3</accession>
<feature type="compositionally biased region" description="Basic and acidic residues" evidence="1">
    <location>
        <begin position="33"/>
        <end position="47"/>
    </location>
</feature>
<feature type="region of interest" description="Disordered" evidence="1">
    <location>
        <begin position="1"/>
        <end position="50"/>
    </location>
</feature>
<name>A0A833RUG3_9POAL</name>
<comment type="caution">
    <text evidence="2">The sequence shown here is derived from an EMBL/GenBank/DDBJ whole genome shotgun (WGS) entry which is preliminary data.</text>
</comment>
<organism evidence="2 3">
    <name type="scientific">Carex littledalei</name>
    <dbReference type="NCBI Taxonomy" id="544730"/>
    <lineage>
        <taxon>Eukaryota</taxon>
        <taxon>Viridiplantae</taxon>
        <taxon>Streptophyta</taxon>
        <taxon>Embryophyta</taxon>
        <taxon>Tracheophyta</taxon>
        <taxon>Spermatophyta</taxon>
        <taxon>Magnoliopsida</taxon>
        <taxon>Liliopsida</taxon>
        <taxon>Poales</taxon>
        <taxon>Cyperaceae</taxon>
        <taxon>Cyperoideae</taxon>
        <taxon>Cariceae</taxon>
        <taxon>Carex</taxon>
        <taxon>Carex subgen. Euthyceras</taxon>
    </lineage>
</organism>
<reference evidence="2" key="1">
    <citation type="submission" date="2020-01" db="EMBL/GenBank/DDBJ databases">
        <title>Genome sequence of Kobresia littledalei, the first chromosome-level genome in the family Cyperaceae.</title>
        <authorList>
            <person name="Qu G."/>
        </authorList>
    </citation>
    <scope>NUCLEOTIDE SEQUENCE</scope>
    <source>
        <strain evidence="2">C.B.Clarke</strain>
        <tissue evidence="2">Leaf</tissue>
    </source>
</reference>
<dbReference type="EMBL" id="SWLB01000002">
    <property type="protein sequence ID" value="KAF3340943.1"/>
    <property type="molecule type" value="Genomic_DNA"/>
</dbReference>